<name>A0A6J2JH72_BOMMA</name>
<dbReference type="KEGG" id="bman:114242073"/>
<proteinExistence type="predicted"/>
<keyword evidence="1" id="KW-0732">Signal</keyword>
<protein>
    <submittedName>
        <fullName evidence="3">Uncharacterized protein LOC114242073</fullName>
    </submittedName>
</protein>
<feature type="chain" id="PRO_5026757516" evidence="1">
    <location>
        <begin position="18"/>
        <end position="172"/>
    </location>
</feature>
<evidence type="ECO:0000313" key="3">
    <source>
        <dbReference type="RefSeq" id="XP_028028881.1"/>
    </source>
</evidence>
<dbReference type="AlphaFoldDB" id="A0A6J2JH72"/>
<reference evidence="3" key="1">
    <citation type="submission" date="2025-08" db="UniProtKB">
        <authorList>
            <consortium name="RefSeq"/>
        </authorList>
    </citation>
    <scope>IDENTIFICATION</scope>
    <source>
        <tissue evidence="3">Silk gland</tissue>
    </source>
</reference>
<dbReference type="GeneID" id="114242073"/>
<sequence length="172" mass="20113">MYRLLCALYFVSTASFALEVIPERPEIIYTNENYVKNVKASVRRPSRNSKYVLNIDLVTLQQWNKNVTFHFNIYENLHNEYKISFVNIPDMNFCEVIKFQLFQKTLENTMVKCPLPAGHIHVPNLTLAIPDFPYTWPFEKCKARLTVKAPKGIIMIIGDLYHSLKQTTKKKP</sequence>
<feature type="signal peptide" evidence="1">
    <location>
        <begin position="1"/>
        <end position="17"/>
    </location>
</feature>
<organism evidence="2 3">
    <name type="scientific">Bombyx mandarina</name>
    <name type="common">Wild silk moth</name>
    <name type="synonym">Wild silkworm</name>
    <dbReference type="NCBI Taxonomy" id="7092"/>
    <lineage>
        <taxon>Eukaryota</taxon>
        <taxon>Metazoa</taxon>
        <taxon>Ecdysozoa</taxon>
        <taxon>Arthropoda</taxon>
        <taxon>Hexapoda</taxon>
        <taxon>Insecta</taxon>
        <taxon>Pterygota</taxon>
        <taxon>Neoptera</taxon>
        <taxon>Endopterygota</taxon>
        <taxon>Lepidoptera</taxon>
        <taxon>Glossata</taxon>
        <taxon>Ditrysia</taxon>
        <taxon>Bombycoidea</taxon>
        <taxon>Bombycidae</taxon>
        <taxon>Bombycinae</taxon>
        <taxon>Bombyx</taxon>
    </lineage>
</organism>
<gene>
    <name evidence="3" type="primary">LOC114242073</name>
</gene>
<accession>A0A6J2JH72</accession>
<dbReference type="Proteomes" id="UP000504629">
    <property type="component" value="Unplaced"/>
</dbReference>
<evidence type="ECO:0000313" key="2">
    <source>
        <dbReference type="Proteomes" id="UP000504629"/>
    </source>
</evidence>
<dbReference type="OrthoDB" id="7116894at2759"/>
<keyword evidence="2" id="KW-1185">Reference proteome</keyword>
<dbReference type="RefSeq" id="XP_028028881.1">
    <property type="nucleotide sequence ID" value="XM_028173080.1"/>
</dbReference>
<evidence type="ECO:0000256" key="1">
    <source>
        <dbReference type="SAM" id="SignalP"/>
    </source>
</evidence>